<reference evidence="2 3" key="1">
    <citation type="journal article" date="2018" name="Front. Plant Sci.">
        <title>Red Clover (Trifolium pratense) and Zigzag Clover (T. medium) - A Picture of Genomic Similarities and Differences.</title>
        <authorList>
            <person name="Dluhosova J."/>
            <person name="Istvanek J."/>
            <person name="Nedelnik J."/>
            <person name="Repkova J."/>
        </authorList>
    </citation>
    <scope>NUCLEOTIDE SEQUENCE [LARGE SCALE GENOMIC DNA]</scope>
    <source>
        <strain evidence="3">cv. 10/8</strain>
        <tissue evidence="2">Leaf</tissue>
    </source>
</reference>
<dbReference type="AlphaFoldDB" id="A0A392TV92"/>
<dbReference type="Proteomes" id="UP000265520">
    <property type="component" value="Unassembled WGS sequence"/>
</dbReference>
<keyword evidence="3" id="KW-1185">Reference proteome</keyword>
<protein>
    <submittedName>
        <fullName evidence="2">Uncharacterized protein</fullName>
    </submittedName>
</protein>
<organism evidence="2 3">
    <name type="scientific">Trifolium medium</name>
    <dbReference type="NCBI Taxonomy" id="97028"/>
    <lineage>
        <taxon>Eukaryota</taxon>
        <taxon>Viridiplantae</taxon>
        <taxon>Streptophyta</taxon>
        <taxon>Embryophyta</taxon>
        <taxon>Tracheophyta</taxon>
        <taxon>Spermatophyta</taxon>
        <taxon>Magnoliopsida</taxon>
        <taxon>eudicotyledons</taxon>
        <taxon>Gunneridae</taxon>
        <taxon>Pentapetalae</taxon>
        <taxon>rosids</taxon>
        <taxon>fabids</taxon>
        <taxon>Fabales</taxon>
        <taxon>Fabaceae</taxon>
        <taxon>Papilionoideae</taxon>
        <taxon>50 kb inversion clade</taxon>
        <taxon>NPAAA clade</taxon>
        <taxon>Hologalegina</taxon>
        <taxon>IRL clade</taxon>
        <taxon>Trifolieae</taxon>
        <taxon>Trifolium</taxon>
    </lineage>
</organism>
<evidence type="ECO:0000313" key="3">
    <source>
        <dbReference type="Proteomes" id="UP000265520"/>
    </source>
</evidence>
<name>A0A392TV92_9FABA</name>
<dbReference type="EMBL" id="LXQA010669103">
    <property type="protein sequence ID" value="MCI65083.1"/>
    <property type="molecule type" value="Genomic_DNA"/>
</dbReference>
<accession>A0A392TV92</accession>
<feature type="region of interest" description="Disordered" evidence="1">
    <location>
        <begin position="30"/>
        <end position="51"/>
    </location>
</feature>
<feature type="non-terminal residue" evidence="2">
    <location>
        <position position="1"/>
    </location>
</feature>
<comment type="caution">
    <text evidence="2">The sequence shown here is derived from an EMBL/GenBank/DDBJ whole genome shotgun (WGS) entry which is preliminary data.</text>
</comment>
<evidence type="ECO:0000313" key="2">
    <source>
        <dbReference type="EMBL" id="MCI65083.1"/>
    </source>
</evidence>
<sequence>VESWHHHQFKGKVEIVENCLENDGLKQKNKVGTAVGARRASPWRKVPSRDS</sequence>
<proteinExistence type="predicted"/>
<evidence type="ECO:0000256" key="1">
    <source>
        <dbReference type="SAM" id="MobiDB-lite"/>
    </source>
</evidence>